<evidence type="ECO:0000256" key="1">
    <source>
        <dbReference type="SAM" id="MobiDB-lite"/>
    </source>
</evidence>
<dbReference type="EMBL" id="JAINUG010000122">
    <property type="protein sequence ID" value="KAJ8394878.1"/>
    <property type="molecule type" value="Genomic_DNA"/>
</dbReference>
<reference evidence="2" key="1">
    <citation type="journal article" date="2023" name="Science">
        <title>Genome structures resolve the early diversification of teleost fishes.</title>
        <authorList>
            <person name="Parey E."/>
            <person name="Louis A."/>
            <person name="Montfort J."/>
            <person name="Bouchez O."/>
            <person name="Roques C."/>
            <person name="Iampietro C."/>
            <person name="Lluch J."/>
            <person name="Castinel A."/>
            <person name="Donnadieu C."/>
            <person name="Desvignes T."/>
            <person name="Floi Bucao C."/>
            <person name="Jouanno E."/>
            <person name="Wen M."/>
            <person name="Mejri S."/>
            <person name="Dirks R."/>
            <person name="Jansen H."/>
            <person name="Henkel C."/>
            <person name="Chen W.J."/>
            <person name="Zahm M."/>
            <person name="Cabau C."/>
            <person name="Klopp C."/>
            <person name="Thompson A.W."/>
            <person name="Robinson-Rechavi M."/>
            <person name="Braasch I."/>
            <person name="Lecointre G."/>
            <person name="Bobe J."/>
            <person name="Postlethwait J.H."/>
            <person name="Berthelot C."/>
            <person name="Roest Crollius H."/>
            <person name="Guiguen Y."/>
        </authorList>
    </citation>
    <scope>NUCLEOTIDE SEQUENCE</scope>
    <source>
        <strain evidence="2">NC1722</strain>
    </source>
</reference>
<evidence type="ECO:0000313" key="3">
    <source>
        <dbReference type="Proteomes" id="UP001221898"/>
    </source>
</evidence>
<keyword evidence="3" id="KW-1185">Reference proteome</keyword>
<dbReference type="AlphaFoldDB" id="A0AAD7S2W8"/>
<dbReference type="Proteomes" id="UP001221898">
    <property type="component" value="Unassembled WGS sequence"/>
</dbReference>
<sequence>MTPSGGLRGGGRGFGAVQWPPRWDKPPGTHAGNPPDLPPLIPGEPEPRLNGAPRRNGTLPETRPNCSSLGGSWVSLRRGDEGQGVNGTMISLASEVLIEALIMT</sequence>
<name>A0AAD7S2W8_9TELE</name>
<comment type="caution">
    <text evidence="2">The sequence shown here is derived from an EMBL/GenBank/DDBJ whole genome shotgun (WGS) entry which is preliminary data.</text>
</comment>
<feature type="compositionally biased region" description="Gly residues" evidence="1">
    <location>
        <begin position="1"/>
        <end position="14"/>
    </location>
</feature>
<accession>A0AAD7S2W8</accession>
<evidence type="ECO:0000313" key="2">
    <source>
        <dbReference type="EMBL" id="KAJ8394878.1"/>
    </source>
</evidence>
<organism evidence="2 3">
    <name type="scientific">Aldrovandia affinis</name>
    <dbReference type="NCBI Taxonomy" id="143900"/>
    <lineage>
        <taxon>Eukaryota</taxon>
        <taxon>Metazoa</taxon>
        <taxon>Chordata</taxon>
        <taxon>Craniata</taxon>
        <taxon>Vertebrata</taxon>
        <taxon>Euteleostomi</taxon>
        <taxon>Actinopterygii</taxon>
        <taxon>Neopterygii</taxon>
        <taxon>Teleostei</taxon>
        <taxon>Notacanthiformes</taxon>
        <taxon>Halosauridae</taxon>
        <taxon>Aldrovandia</taxon>
    </lineage>
</organism>
<feature type="region of interest" description="Disordered" evidence="1">
    <location>
        <begin position="1"/>
        <end position="72"/>
    </location>
</feature>
<protein>
    <submittedName>
        <fullName evidence="2">Uncharacterized protein</fullName>
    </submittedName>
</protein>
<gene>
    <name evidence="2" type="ORF">AAFF_G00042330</name>
</gene>
<proteinExistence type="predicted"/>
<feature type="compositionally biased region" description="Pro residues" evidence="1">
    <location>
        <begin position="35"/>
        <end position="44"/>
    </location>
</feature>